<evidence type="ECO:0000256" key="1">
    <source>
        <dbReference type="SAM" id="MobiDB-lite"/>
    </source>
</evidence>
<organism evidence="2 3">
    <name type="scientific">Coleophoma cylindrospora</name>
    <dbReference type="NCBI Taxonomy" id="1849047"/>
    <lineage>
        <taxon>Eukaryota</taxon>
        <taxon>Fungi</taxon>
        <taxon>Dikarya</taxon>
        <taxon>Ascomycota</taxon>
        <taxon>Pezizomycotina</taxon>
        <taxon>Leotiomycetes</taxon>
        <taxon>Helotiales</taxon>
        <taxon>Dermateaceae</taxon>
        <taxon>Coleophoma</taxon>
    </lineage>
</organism>
<evidence type="ECO:0000313" key="2">
    <source>
        <dbReference type="EMBL" id="RDW89510.1"/>
    </source>
</evidence>
<evidence type="ECO:0000313" key="3">
    <source>
        <dbReference type="Proteomes" id="UP000256645"/>
    </source>
</evidence>
<comment type="caution">
    <text evidence="2">The sequence shown here is derived from an EMBL/GenBank/DDBJ whole genome shotgun (WGS) entry which is preliminary data.</text>
</comment>
<dbReference type="AlphaFoldDB" id="A0A3D8ST70"/>
<dbReference type="EMBL" id="PDLM01000001">
    <property type="protein sequence ID" value="RDW89510.1"/>
    <property type="molecule type" value="Genomic_DNA"/>
</dbReference>
<feature type="region of interest" description="Disordered" evidence="1">
    <location>
        <begin position="1"/>
        <end position="34"/>
    </location>
</feature>
<keyword evidence="3" id="KW-1185">Reference proteome</keyword>
<sequence>MHSPSRMRKVTSSRAEATDGQAHQETPLHQPLPHRKTVSEAFSHMTIRRAVHFNKDLLVRAAQWIIWKGRLNREPTAGETSAKPNVPVPATSIKLYQPKYQHKIVTQFAEKLNAALDKLDSSQAENDIGRPAHVSNITNWDVWVQNWYQLESNNRAKKR</sequence>
<protein>
    <submittedName>
        <fullName evidence="2">Uncharacterized protein</fullName>
    </submittedName>
</protein>
<accession>A0A3D8ST70</accession>
<feature type="compositionally biased region" description="Basic residues" evidence="1">
    <location>
        <begin position="1"/>
        <end position="11"/>
    </location>
</feature>
<dbReference type="Proteomes" id="UP000256645">
    <property type="component" value="Unassembled WGS sequence"/>
</dbReference>
<gene>
    <name evidence="2" type="ORF">BP6252_01542</name>
</gene>
<reference evidence="2 3" key="1">
    <citation type="journal article" date="2018" name="IMA Fungus">
        <title>IMA Genome-F 9: Draft genome sequence of Annulohypoxylon stygium, Aspergillus mulundensis, Berkeleyomyces basicola (syn. Thielaviopsis basicola), Ceratocystis smalleyi, two Cercospora beticola strains, Coleophoma cylindrospora, Fusarium fracticaudum, Phialophora cf. hyalina, and Morchella septimelata.</title>
        <authorList>
            <person name="Wingfield B.D."/>
            <person name="Bills G.F."/>
            <person name="Dong Y."/>
            <person name="Huang W."/>
            <person name="Nel W.J."/>
            <person name="Swalarsk-Parry B.S."/>
            <person name="Vaghefi N."/>
            <person name="Wilken P.M."/>
            <person name="An Z."/>
            <person name="de Beer Z.W."/>
            <person name="De Vos L."/>
            <person name="Chen L."/>
            <person name="Duong T.A."/>
            <person name="Gao Y."/>
            <person name="Hammerbacher A."/>
            <person name="Kikkert J.R."/>
            <person name="Li Y."/>
            <person name="Li H."/>
            <person name="Li K."/>
            <person name="Li Q."/>
            <person name="Liu X."/>
            <person name="Ma X."/>
            <person name="Naidoo K."/>
            <person name="Pethybridge S.J."/>
            <person name="Sun J."/>
            <person name="Steenkamp E.T."/>
            <person name="van der Nest M.A."/>
            <person name="van Wyk S."/>
            <person name="Wingfield M.J."/>
            <person name="Xiong C."/>
            <person name="Yue Q."/>
            <person name="Zhang X."/>
        </authorList>
    </citation>
    <scope>NUCLEOTIDE SEQUENCE [LARGE SCALE GENOMIC DNA]</scope>
    <source>
        <strain evidence="2 3">BP6252</strain>
    </source>
</reference>
<proteinExistence type="predicted"/>
<name>A0A3D8ST70_9HELO</name>